<sequence length="75" mass="7635">MNQEQRRLSATWLNTIASGVVSAGTCGSLLAYSFGSRPGVSGLQVLAIVSASILTGLLLHLAARGILGHGEGDGR</sequence>
<feature type="transmembrane region" description="Helical" evidence="1">
    <location>
        <begin position="12"/>
        <end position="34"/>
    </location>
</feature>
<reference evidence="2 3" key="1">
    <citation type="submission" date="2019-06" db="EMBL/GenBank/DDBJ databases">
        <authorList>
            <person name="Rodrigo-Torres L."/>
            <person name="Arahal R. D."/>
            <person name="Lucena T."/>
        </authorList>
    </citation>
    <scope>NUCLEOTIDE SEQUENCE [LARGE SCALE GENOMIC DNA]</scope>
    <source>
        <strain evidence="2 3">SB0023/3</strain>
    </source>
</reference>
<dbReference type="RefSeq" id="WP_142585125.1">
    <property type="nucleotide sequence ID" value="NZ_CABFPH010000093.1"/>
</dbReference>
<keyword evidence="3" id="KW-1185">Reference proteome</keyword>
<keyword evidence="1" id="KW-0812">Transmembrane</keyword>
<dbReference type="OrthoDB" id="8239926at2"/>
<evidence type="ECO:0000256" key="1">
    <source>
        <dbReference type="SAM" id="Phobius"/>
    </source>
</evidence>
<feature type="transmembrane region" description="Helical" evidence="1">
    <location>
        <begin position="46"/>
        <end position="67"/>
    </location>
</feature>
<evidence type="ECO:0000313" key="3">
    <source>
        <dbReference type="Proteomes" id="UP000410984"/>
    </source>
</evidence>
<dbReference type="EMBL" id="CABFPH010000093">
    <property type="protein sequence ID" value="VUD73931.1"/>
    <property type="molecule type" value="Genomic_DNA"/>
</dbReference>
<proteinExistence type="predicted"/>
<evidence type="ECO:0000313" key="2">
    <source>
        <dbReference type="EMBL" id="VUD73931.1"/>
    </source>
</evidence>
<dbReference type="AlphaFoldDB" id="A0A509EID9"/>
<keyword evidence="1" id="KW-0472">Membrane</keyword>
<name>A0A509EID9_9HYPH</name>
<accession>A0A509EID9</accession>
<keyword evidence="1" id="KW-1133">Transmembrane helix</keyword>
<protein>
    <submittedName>
        <fullName evidence="2">Uncharacterized protein</fullName>
    </submittedName>
</protein>
<gene>
    <name evidence="2" type="ORF">MET9862_04553</name>
</gene>
<organism evidence="2 3">
    <name type="scientific">Methylobacterium symbioticum</name>
    <dbReference type="NCBI Taxonomy" id="2584084"/>
    <lineage>
        <taxon>Bacteria</taxon>
        <taxon>Pseudomonadati</taxon>
        <taxon>Pseudomonadota</taxon>
        <taxon>Alphaproteobacteria</taxon>
        <taxon>Hyphomicrobiales</taxon>
        <taxon>Methylobacteriaceae</taxon>
        <taxon>Methylobacterium</taxon>
    </lineage>
</organism>
<dbReference type="Proteomes" id="UP000410984">
    <property type="component" value="Unassembled WGS sequence"/>
</dbReference>